<keyword evidence="8 10" id="KW-1133">Transmembrane helix</keyword>
<dbReference type="GO" id="GO:0000155">
    <property type="term" value="F:phosphorelay sensor kinase activity"/>
    <property type="evidence" value="ECO:0007669"/>
    <property type="project" value="InterPro"/>
</dbReference>
<keyword evidence="5" id="KW-0808">Transferase</keyword>
<dbReference type="SUPFAM" id="SSF47384">
    <property type="entry name" value="Homodimeric domain of signal transducing histidine kinase"/>
    <property type="match status" value="1"/>
</dbReference>
<evidence type="ECO:0000313" key="13">
    <source>
        <dbReference type="Proteomes" id="UP000033500"/>
    </source>
</evidence>
<dbReference type="AlphaFoldDB" id="A0A0F4TK61"/>
<dbReference type="InterPro" id="IPR050428">
    <property type="entry name" value="TCS_sensor_his_kinase"/>
</dbReference>
<proteinExistence type="predicted"/>
<comment type="subcellular location">
    <subcellularLocation>
        <location evidence="2">Membrane</location>
    </subcellularLocation>
</comment>
<dbReference type="InterPro" id="IPR003594">
    <property type="entry name" value="HATPase_dom"/>
</dbReference>
<keyword evidence="4" id="KW-0597">Phosphoprotein</keyword>
<evidence type="ECO:0000256" key="3">
    <source>
        <dbReference type="ARBA" id="ARBA00012438"/>
    </source>
</evidence>
<evidence type="ECO:0000256" key="1">
    <source>
        <dbReference type="ARBA" id="ARBA00000085"/>
    </source>
</evidence>
<dbReference type="SMART" id="SM00388">
    <property type="entry name" value="HisKA"/>
    <property type="match status" value="1"/>
</dbReference>
<dbReference type="CDD" id="cd00082">
    <property type="entry name" value="HisKA"/>
    <property type="match status" value="1"/>
</dbReference>
<accession>A0A0F4TK61</accession>
<evidence type="ECO:0000259" key="11">
    <source>
        <dbReference type="PROSITE" id="PS50109"/>
    </source>
</evidence>
<comment type="caution">
    <text evidence="12">The sequence shown here is derived from an EMBL/GenBank/DDBJ whole genome shotgun (WGS) entry which is preliminary data.</text>
</comment>
<dbReference type="InterPro" id="IPR036890">
    <property type="entry name" value="HATPase_C_sf"/>
</dbReference>
<dbReference type="PATRIC" id="fig|294.131.peg.793"/>
<gene>
    <name evidence="12" type="ORF">VC34_13535</name>
</gene>
<dbReference type="PROSITE" id="PS51257">
    <property type="entry name" value="PROKAR_LIPOPROTEIN"/>
    <property type="match status" value="1"/>
</dbReference>
<dbReference type="Proteomes" id="UP000033500">
    <property type="component" value="Unassembled WGS sequence"/>
</dbReference>
<evidence type="ECO:0000256" key="6">
    <source>
        <dbReference type="ARBA" id="ARBA00022692"/>
    </source>
</evidence>
<dbReference type="InterPro" id="IPR036097">
    <property type="entry name" value="HisK_dim/P_sf"/>
</dbReference>
<dbReference type="InterPro" id="IPR004358">
    <property type="entry name" value="Sig_transdc_His_kin-like_C"/>
</dbReference>
<dbReference type="Pfam" id="PF02518">
    <property type="entry name" value="HATPase_c"/>
    <property type="match status" value="1"/>
</dbReference>
<dbReference type="PANTHER" id="PTHR45436:SF5">
    <property type="entry name" value="SENSOR HISTIDINE KINASE TRCS"/>
    <property type="match status" value="1"/>
</dbReference>
<dbReference type="RefSeq" id="WP_046047020.1">
    <property type="nucleotide sequence ID" value="NZ_LACD01000015.1"/>
</dbReference>
<evidence type="ECO:0000256" key="10">
    <source>
        <dbReference type="SAM" id="Phobius"/>
    </source>
</evidence>
<evidence type="ECO:0000256" key="2">
    <source>
        <dbReference type="ARBA" id="ARBA00004370"/>
    </source>
</evidence>
<dbReference type="SMART" id="SM00387">
    <property type="entry name" value="HATPase_c"/>
    <property type="match status" value="1"/>
</dbReference>
<comment type="catalytic activity">
    <reaction evidence="1">
        <text>ATP + protein L-histidine = ADP + protein N-phospho-L-histidine.</text>
        <dbReference type="EC" id="2.7.13.3"/>
    </reaction>
</comment>
<keyword evidence="9 10" id="KW-0472">Membrane</keyword>
<dbReference type="InterPro" id="IPR005467">
    <property type="entry name" value="His_kinase_dom"/>
</dbReference>
<dbReference type="PROSITE" id="PS50109">
    <property type="entry name" value="HIS_KIN"/>
    <property type="match status" value="1"/>
</dbReference>
<feature type="transmembrane region" description="Helical" evidence="10">
    <location>
        <begin position="12"/>
        <end position="34"/>
    </location>
</feature>
<name>A0A0F4TK61_PSEFL</name>
<keyword evidence="7 12" id="KW-0418">Kinase</keyword>
<sequence>MWRSLALNIKIALTLFLVQACVLLIGFVWLSHWVQTTRLDELRHHLDTQSDVIESMISVEHGRLVYRRQGEFASELDQDHDLYFVLSSVTGDLLQDSQGPPPPMRKALRQAMGQGGAGDEETFLFEVGDEKWIAQMGNLERTSPQGPLTAKLLVATNAQPVLDAVDAFKRVVVLAALGILLLTTLGSFFVVSFSTRNLRSFARQLRTLKPPEFTRRVVFEPHSAEEKLLFDSYAQMETAVQEVLERQRLFIANASHELKTPIAAVTSALEVILARPRQAEDYAQTCRDVLTEMQVLKRLSLGLLNLAELEGTADTAGQSSVLNDNVFDTVERWRKAAEQKQLNLSLRSLDDAGGRVMGTQEQWEVVIGNLLDNAIKYTAPGGEINVLVAHHPSTGFTIDICDNGMGMSADELKQLGQVFFRADAARSQTSSFGLGFAHCKRIVETLGGHITVHSAPGNGSRVTVSVPGLTRQMTGIND</sequence>
<dbReference type="Gene3D" id="3.30.565.10">
    <property type="entry name" value="Histidine kinase-like ATPase, C-terminal domain"/>
    <property type="match status" value="1"/>
</dbReference>
<keyword evidence="6 10" id="KW-0812">Transmembrane</keyword>
<evidence type="ECO:0000256" key="5">
    <source>
        <dbReference type="ARBA" id="ARBA00022679"/>
    </source>
</evidence>
<evidence type="ECO:0000313" key="12">
    <source>
        <dbReference type="EMBL" id="KJZ43797.1"/>
    </source>
</evidence>
<dbReference type="EC" id="2.7.13.3" evidence="3"/>
<dbReference type="GO" id="GO:0005886">
    <property type="term" value="C:plasma membrane"/>
    <property type="evidence" value="ECO:0007669"/>
    <property type="project" value="TreeGrafter"/>
</dbReference>
<dbReference type="Gene3D" id="1.10.287.130">
    <property type="match status" value="1"/>
</dbReference>
<evidence type="ECO:0000256" key="9">
    <source>
        <dbReference type="ARBA" id="ARBA00023136"/>
    </source>
</evidence>
<evidence type="ECO:0000256" key="4">
    <source>
        <dbReference type="ARBA" id="ARBA00022553"/>
    </source>
</evidence>
<dbReference type="InterPro" id="IPR003661">
    <property type="entry name" value="HisK_dim/P_dom"/>
</dbReference>
<organism evidence="12 13">
    <name type="scientific">Pseudomonas fluorescens</name>
    <dbReference type="NCBI Taxonomy" id="294"/>
    <lineage>
        <taxon>Bacteria</taxon>
        <taxon>Pseudomonadati</taxon>
        <taxon>Pseudomonadota</taxon>
        <taxon>Gammaproteobacteria</taxon>
        <taxon>Pseudomonadales</taxon>
        <taxon>Pseudomonadaceae</taxon>
        <taxon>Pseudomonas</taxon>
    </lineage>
</organism>
<dbReference type="EMBL" id="LACD01000015">
    <property type="protein sequence ID" value="KJZ43797.1"/>
    <property type="molecule type" value="Genomic_DNA"/>
</dbReference>
<reference evidence="12 13" key="1">
    <citation type="submission" date="2015-03" db="EMBL/GenBank/DDBJ databases">
        <title>Comparative genomics of Pseudomonas insights into diversity of traits involved in vanlence and defense.</title>
        <authorList>
            <person name="Qin Y."/>
        </authorList>
    </citation>
    <scope>NUCLEOTIDE SEQUENCE [LARGE SCALE GENOMIC DNA]</scope>
    <source>
        <strain evidence="12 13">C3</strain>
    </source>
</reference>
<feature type="domain" description="Histidine kinase" evidence="11">
    <location>
        <begin position="253"/>
        <end position="470"/>
    </location>
</feature>
<evidence type="ECO:0000256" key="7">
    <source>
        <dbReference type="ARBA" id="ARBA00022777"/>
    </source>
</evidence>
<evidence type="ECO:0000256" key="8">
    <source>
        <dbReference type="ARBA" id="ARBA00022989"/>
    </source>
</evidence>
<dbReference type="PANTHER" id="PTHR45436">
    <property type="entry name" value="SENSOR HISTIDINE KINASE YKOH"/>
    <property type="match status" value="1"/>
</dbReference>
<dbReference type="Pfam" id="PF00512">
    <property type="entry name" value="HisKA"/>
    <property type="match status" value="1"/>
</dbReference>
<dbReference type="PRINTS" id="PR00344">
    <property type="entry name" value="BCTRLSENSOR"/>
</dbReference>
<protein>
    <recommendedName>
        <fullName evidence="3">histidine kinase</fullName>
        <ecNumber evidence="3">2.7.13.3</ecNumber>
    </recommendedName>
</protein>
<feature type="transmembrane region" description="Helical" evidence="10">
    <location>
        <begin position="171"/>
        <end position="193"/>
    </location>
</feature>
<dbReference type="SUPFAM" id="SSF55874">
    <property type="entry name" value="ATPase domain of HSP90 chaperone/DNA topoisomerase II/histidine kinase"/>
    <property type="match status" value="1"/>
</dbReference>